<keyword evidence="8 10" id="KW-1133">Transmembrane helix</keyword>
<dbReference type="OrthoDB" id="497541at2759"/>
<dbReference type="UniPathway" id="UPA00378"/>
<dbReference type="GO" id="GO:0000026">
    <property type="term" value="F:alpha-1,2-mannosyltransferase activity"/>
    <property type="evidence" value="ECO:0007669"/>
    <property type="project" value="TreeGrafter"/>
</dbReference>
<dbReference type="AlphaFoldDB" id="A0A6G1I2V5"/>
<evidence type="ECO:0000313" key="12">
    <source>
        <dbReference type="EMBL" id="KAF2402628.1"/>
    </source>
</evidence>
<feature type="transmembrane region" description="Helical" evidence="10">
    <location>
        <begin position="199"/>
        <end position="223"/>
    </location>
</feature>
<sequence>MAVMAPTSSKQPAVGNKADAPDASAFRTPQRRADLRGHRLPVVEFSIFLTANLIAASLAPIQDCDEVFNYWEPSHYLNHGYGLQTWEYSPVYGIRSWAYAGMHSAVIAIGRLLPFVTSKHAEFYFLRAILGLFCALCESQLYSAVAQRINARVAILFLIVMTTSTGTFHAAAAYLPSSFAMYTGMLGCAAFLKKRTAQGVFWFAAGAILGWPFAGALVLPFVAEELLLAYTSGQYLGTLKRLLDGGFRALALLAMQTAIDVYFYKKVLCVPWNIVAYNVFSGSGKGPNIYGTEPWHFYLRNLTLNFNVWLLLALVTAPVLLLHIFFARPSTEDAIRTVTVASPFYLWLAIFTLQPHKEERFMYPAYPFLALNAALSLHLTLSYLGGTSAVIRKIPVQLRLAVAVLFVLAAVDISFLRTVGVITAYSAPLKVYAPLHLPNMSHPGDTVCLGKEWYRFSSSYFLPNGTRAKFIKSNFDGLLPGEFSEATGLGRFPGAWLEPAGMNDENKEDMGKYTHISQCKYLVDSYMPVSSASALEPHFVLDRDNWETLACAPFLDTSRTGTLGRTLWIPDLSFIPERLQRKWVTASSKDRQCLDLAPAYCPDRLRLRQRKNPRARSPDLEKPQNGEAKSKYAMQTPGVWIPSSFKRPAAAPYPNWDLHNTKPLPYRPFRSKYFVTMGLRTMPWDEWIELDSDYPKFHALKAARITERGERCCRTAPEAFDAAIELVEELCAYLPERYPSLYRAIGRGMENLHTGEVFDIVERPMSEDPMQMAARMVQDDLAIMMEGKDGQYYLLAGAILLAGFWRLEDKWRMPLSEIHTSGDVPQFKQKLEKGMMNFFRRIRPEAPMLRNNYFIQVDDKLAWSSAIGDEDKGGVNWGTAGNDRPVEAMHFRSERQSLRRLPRSGGVVFTIRTYFHPITEISQEPYVPGRLAAAVRSWSDDVAHYRGSAVFKEQMLKYLDERHEEQLAEGLVLEKEGEYHQYPY</sequence>
<name>A0A6G1I2V5_9PEZI</name>
<keyword evidence="5" id="KW-0808">Transferase</keyword>
<feature type="transmembrane region" description="Helical" evidence="10">
    <location>
        <begin position="123"/>
        <end position="142"/>
    </location>
</feature>
<evidence type="ECO:0000256" key="4">
    <source>
        <dbReference type="ARBA" id="ARBA00022676"/>
    </source>
</evidence>
<evidence type="ECO:0000256" key="6">
    <source>
        <dbReference type="ARBA" id="ARBA00022692"/>
    </source>
</evidence>
<feature type="transmembrane region" description="Helical" evidence="10">
    <location>
        <begin position="396"/>
        <end position="416"/>
    </location>
</feature>
<proteinExistence type="inferred from homology"/>
<keyword evidence="6 10" id="KW-0812">Transmembrane</keyword>
<accession>A0A6G1I2V5</accession>
<feature type="transmembrane region" description="Helical" evidence="10">
    <location>
        <begin position="149"/>
        <end position="168"/>
    </location>
</feature>
<dbReference type="InterPro" id="IPR005599">
    <property type="entry name" value="GPI_mannosylTrfase"/>
</dbReference>
<dbReference type="PANTHER" id="PTHR22760">
    <property type="entry name" value="GLYCOSYLTRANSFERASE"/>
    <property type="match status" value="1"/>
</dbReference>
<dbReference type="EMBL" id="ML996691">
    <property type="protein sequence ID" value="KAF2402628.1"/>
    <property type="molecule type" value="Genomic_DNA"/>
</dbReference>
<evidence type="ECO:0000313" key="13">
    <source>
        <dbReference type="Proteomes" id="UP000799640"/>
    </source>
</evidence>
<feature type="region of interest" description="Disordered" evidence="11">
    <location>
        <begin position="607"/>
        <end position="633"/>
    </location>
</feature>
<dbReference type="Pfam" id="PF03901">
    <property type="entry name" value="Glyco_transf_22"/>
    <property type="match status" value="1"/>
</dbReference>
<feature type="compositionally biased region" description="Basic and acidic residues" evidence="11">
    <location>
        <begin position="616"/>
        <end position="630"/>
    </location>
</feature>
<feature type="compositionally biased region" description="Polar residues" evidence="11">
    <location>
        <begin position="1"/>
        <end position="11"/>
    </location>
</feature>
<organism evidence="12 13">
    <name type="scientific">Trichodelitschia bisporula</name>
    <dbReference type="NCBI Taxonomy" id="703511"/>
    <lineage>
        <taxon>Eukaryota</taxon>
        <taxon>Fungi</taxon>
        <taxon>Dikarya</taxon>
        <taxon>Ascomycota</taxon>
        <taxon>Pezizomycotina</taxon>
        <taxon>Dothideomycetes</taxon>
        <taxon>Dothideomycetes incertae sedis</taxon>
        <taxon>Phaeotrichales</taxon>
        <taxon>Phaeotrichaceae</taxon>
        <taxon>Trichodelitschia</taxon>
    </lineage>
</organism>
<comment type="pathway">
    <text evidence="2">Protein modification; protein glycosylation.</text>
</comment>
<reference evidence="12" key="1">
    <citation type="journal article" date="2020" name="Stud. Mycol.">
        <title>101 Dothideomycetes genomes: a test case for predicting lifestyles and emergence of pathogens.</title>
        <authorList>
            <person name="Haridas S."/>
            <person name="Albert R."/>
            <person name="Binder M."/>
            <person name="Bloem J."/>
            <person name="Labutti K."/>
            <person name="Salamov A."/>
            <person name="Andreopoulos B."/>
            <person name="Baker S."/>
            <person name="Barry K."/>
            <person name="Bills G."/>
            <person name="Bluhm B."/>
            <person name="Cannon C."/>
            <person name="Castanera R."/>
            <person name="Culley D."/>
            <person name="Daum C."/>
            <person name="Ezra D."/>
            <person name="Gonzalez J."/>
            <person name="Henrissat B."/>
            <person name="Kuo A."/>
            <person name="Liang C."/>
            <person name="Lipzen A."/>
            <person name="Lutzoni F."/>
            <person name="Magnuson J."/>
            <person name="Mondo S."/>
            <person name="Nolan M."/>
            <person name="Ohm R."/>
            <person name="Pangilinan J."/>
            <person name="Park H.-J."/>
            <person name="Ramirez L."/>
            <person name="Alfaro M."/>
            <person name="Sun H."/>
            <person name="Tritt A."/>
            <person name="Yoshinaga Y."/>
            <person name="Zwiers L.-H."/>
            <person name="Turgeon B."/>
            <person name="Goodwin S."/>
            <person name="Spatafora J."/>
            <person name="Crous P."/>
            <person name="Grigoriev I."/>
        </authorList>
    </citation>
    <scope>NUCLEOTIDE SEQUENCE</scope>
    <source>
        <strain evidence="12">CBS 262.69</strain>
    </source>
</reference>
<evidence type="ECO:0000256" key="3">
    <source>
        <dbReference type="ARBA" id="ARBA00007063"/>
    </source>
</evidence>
<evidence type="ECO:0000256" key="1">
    <source>
        <dbReference type="ARBA" id="ARBA00004477"/>
    </source>
</evidence>
<evidence type="ECO:0000256" key="2">
    <source>
        <dbReference type="ARBA" id="ARBA00004922"/>
    </source>
</evidence>
<keyword evidence="13" id="KW-1185">Reference proteome</keyword>
<comment type="similarity">
    <text evidence="3 10">Belongs to the glycosyltransferase 22 family.</text>
</comment>
<protein>
    <recommendedName>
        <fullName evidence="10">Mannosyltransferase</fullName>
        <ecNumber evidence="10">2.4.1.-</ecNumber>
    </recommendedName>
</protein>
<dbReference type="Pfam" id="PF11927">
    <property type="entry name" value="HODM_asu-like"/>
    <property type="match status" value="1"/>
</dbReference>
<dbReference type="PANTHER" id="PTHR22760:SF2">
    <property type="entry name" value="ALPHA-1,2-MANNOSYLTRANSFERASE ALG9"/>
    <property type="match status" value="1"/>
</dbReference>
<evidence type="ECO:0000256" key="10">
    <source>
        <dbReference type="RuleBase" id="RU363075"/>
    </source>
</evidence>
<feature type="region of interest" description="Disordered" evidence="11">
    <location>
        <begin position="1"/>
        <end position="25"/>
    </location>
</feature>
<gene>
    <name evidence="12" type="ORF">EJ06DRAFT_547880</name>
</gene>
<dbReference type="EC" id="2.4.1.-" evidence="10"/>
<evidence type="ECO:0000256" key="8">
    <source>
        <dbReference type="ARBA" id="ARBA00022989"/>
    </source>
</evidence>
<dbReference type="InterPro" id="IPR021848">
    <property type="entry name" value="HODM_asu-like"/>
</dbReference>
<dbReference type="GO" id="GO:0005789">
    <property type="term" value="C:endoplasmic reticulum membrane"/>
    <property type="evidence" value="ECO:0007669"/>
    <property type="project" value="UniProtKB-SubCell"/>
</dbReference>
<evidence type="ECO:0000256" key="9">
    <source>
        <dbReference type="ARBA" id="ARBA00023136"/>
    </source>
</evidence>
<evidence type="ECO:0000256" key="5">
    <source>
        <dbReference type="ARBA" id="ARBA00022679"/>
    </source>
</evidence>
<keyword evidence="7 10" id="KW-0256">Endoplasmic reticulum</keyword>
<feature type="transmembrane region" description="Helical" evidence="10">
    <location>
        <begin position="306"/>
        <end position="327"/>
    </location>
</feature>
<evidence type="ECO:0000256" key="7">
    <source>
        <dbReference type="ARBA" id="ARBA00022824"/>
    </source>
</evidence>
<keyword evidence="9 10" id="KW-0472">Membrane</keyword>
<dbReference type="Proteomes" id="UP000799640">
    <property type="component" value="Unassembled WGS sequence"/>
</dbReference>
<comment type="subcellular location">
    <subcellularLocation>
        <location evidence="1 10">Endoplasmic reticulum membrane</location>
        <topology evidence="1 10">Multi-pass membrane protein</topology>
    </subcellularLocation>
</comment>
<feature type="transmembrane region" description="Helical" evidence="10">
    <location>
        <begin position="365"/>
        <end position="384"/>
    </location>
</feature>
<dbReference type="GO" id="GO:0006487">
    <property type="term" value="P:protein N-linked glycosylation"/>
    <property type="evidence" value="ECO:0007669"/>
    <property type="project" value="TreeGrafter"/>
</dbReference>
<evidence type="ECO:0000256" key="11">
    <source>
        <dbReference type="SAM" id="MobiDB-lite"/>
    </source>
</evidence>
<feature type="transmembrane region" description="Helical" evidence="10">
    <location>
        <begin position="334"/>
        <end position="353"/>
    </location>
</feature>
<keyword evidence="4 10" id="KW-0328">Glycosyltransferase</keyword>